<comment type="subcellular location">
    <subcellularLocation>
        <location evidence="1">Periplasm</location>
    </subcellularLocation>
</comment>
<name>A0ABU1JZZ0_9PROT</name>
<keyword evidence="4" id="KW-0732">Signal</keyword>
<proteinExistence type="inferred from homology"/>
<dbReference type="PANTHER" id="PTHR30290:SF10">
    <property type="entry name" value="PERIPLASMIC OLIGOPEPTIDE-BINDING PROTEIN-RELATED"/>
    <property type="match status" value="1"/>
</dbReference>
<dbReference type="SUPFAM" id="SSF53850">
    <property type="entry name" value="Periplasmic binding protein-like II"/>
    <property type="match status" value="1"/>
</dbReference>
<evidence type="ECO:0000259" key="5">
    <source>
        <dbReference type="Pfam" id="PF00496"/>
    </source>
</evidence>
<dbReference type="Gene3D" id="3.40.190.10">
    <property type="entry name" value="Periplasmic binding protein-like II"/>
    <property type="match status" value="1"/>
</dbReference>
<dbReference type="InterPro" id="IPR000914">
    <property type="entry name" value="SBP_5_dom"/>
</dbReference>
<dbReference type="Pfam" id="PF00496">
    <property type="entry name" value="SBP_bac_5"/>
    <property type="match status" value="1"/>
</dbReference>
<organism evidence="6 7">
    <name type="scientific">Inquilinus ginsengisoli</name>
    <dbReference type="NCBI Taxonomy" id="363840"/>
    <lineage>
        <taxon>Bacteria</taxon>
        <taxon>Pseudomonadati</taxon>
        <taxon>Pseudomonadota</taxon>
        <taxon>Alphaproteobacteria</taxon>
        <taxon>Rhodospirillales</taxon>
        <taxon>Rhodospirillaceae</taxon>
        <taxon>Inquilinus</taxon>
    </lineage>
</organism>
<evidence type="ECO:0000256" key="4">
    <source>
        <dbReference type="ARBA" id="ARBA00022729"/>
    </source>
</evidence>
<comment type="caution">
    <text evidence="6">The sequence shown here is derived from an EMBL/GenBank/DDBJ whole genome shotgun (WGS) entry which is preliminary data.</text>
</comment>
<protein>
    <submittedName>
        <fullName evidence="6">Peptide/nickel transport system substrate-binding protein</fullName>
    </submittedName>
</protein>
<evidence type="ECO:0000256" key="1">
    <source>
        <dbReference type="ARBA" id="ARBA00004418"/>
    </source>
</evidence>
<gene>
    <name evidence="6" type="ORF">E9232_006737</name>
</gene>
<evidence type="ECO:0000313" key="6">
    <source>
        <dbReference type="EMBL" id="MDR6294183.1"/>
    </source>
</evidence>
<comment type="similarity">
    <text evidence="2">Belongs to the bacterial solute-binding protein 5 family.</text>
</comment>
<dbReference type="RefSeq" id="WP_309801610.1">
    <property type="nucleotide sequence ID" value="NZ_JAVDPW010000016.1"/>
</dbReference>
<dbReference type="Gene3D" id="3.10.105.10">
    <property type="entry name" value="Dipeptide-binding Protein, Domain 3"/>
    <property type="match status" value="1"/>
</dbReference>
<dbReference type="InterPro" id="IPR006311">
    <property type="entry name" value="TAT_signal"/>
</dbReference>
<evidence type="ECO:0000313" key="7">
    <source>
        <dbReference type="Proteomes" id="UP001262410"/>
    </source>
</evidence>
<dbReference type="EMBL" id="JAVDPW010000016">
    <property type="protein sequence ID" value="MDR6294183.1"/>
    <property type="molecule type" value="Genomic_DNA"/>
</dbReference>
<keyword evidence="7" id="KW-1185">Reference proteome</keyword>
<feature type="domain" description="Solute-binding protein family 5" evidence="5">
    <location>
        <begin position="99"/>
        <end position="444"/>
    </location>
</feature>
<dbReference type="Proteomes" id="UP001262410">
    <property type="component" value="Unassembled WGS sequence"/>
</dbReference>
<dbReference type="CDD" id="cd00995">
    <property type="entry name" value="PBP2_NikA_DppA_OppA_like"/>
    <property type="match status" value="1"/>
</dbReference>
<evidence type="ECO:0000256" key="2">
    <source>
        <dbReference type="ARBA" id="ARBA00005695"/>
    </source>
</evidence>
<dbReference type="PROSITE" id="PS51318">
    <property type="entry name" value="TAT"/>
    <property type="match status" value="1"/>
</dbReference>
<reference evidence="6 7" key="1">
    <citation type="submission" date="2023-07" db="EMBL/GenBank/DDBJ databases">
        <title>Sorghum-associated microbial communities from plants grown in Nebraska, USA.</title>
        <authorList>
            <person name="Schachtman D."/>
        </authorList>
    </citation>
    <scope>NUCLEOTIDE SEQUENCE [LARGE SCALE GENOMIC DNA]</scope>
    <source>
        <strain evidence="6 7">584</strain>
    </source>
</reference>
<dbReference type="PIRSF" id="PIRSF002741">
    <property type="entry name" value="MppA"/>
    <property type="match status" value="1"/>
</dbReference>
<dbReference type="PANTHER" id="PTHR30290">
    <property type="entry name" value="PERIPLASMIC BINDING COMPONENT OF ABC TRANSPORTER"/>
    <property type="match status" value="1"/>
</dbReference>
<keyword evidence="3" id="KW-0813">Transport</keyword>
<evidence type="ECO:0000256" key="3">
    <source>
        <dbReference type="ARBA" id="ARBA00022448"/>
    </source>
</evidence>
<accession>A0ABU1JZZ0</accession>
<dbReference type="InterPro" id="IPR039424">
    <property type="entry name" value="SBP_5"/>
</dbReference>
<dbReference type="InterPro" id="IPR030678">
    <property type="entry name" value="Peptide/Ni-bd"/>
</dbReference>
<sequence length="535" mass="58280">MAFDRMDPRDFLSLTYAHAQRHALGRRQVLAGFGALAGAAALSGVPFQAARAEGRGGTLRIGRDQEPDSLDPHKTALSISDYTNLFIYEPLARIDTEGKVVPGLAERWEFSDGNKTILFHLRDGVTFHDGSPADAEACAWTTRRMMDPATAAPAAFLMGPFDTAEVVDRLTVAYRFKEPFVPVWIGIASSYAGIVPRQSVEKLGDQFGRNPVGCGPFRFTGWAPDSGITLARFDDYKCGPVAAPDGLQLLYFPEDSTRIAALETGEIDALATGQAVPADAVRRLRQDGEVQLLSRPAQIIRALAFNQGMAPFDDIRMRRAISHAIDAQKVLAFALDGNGVVAHGPIASTIPGYSKAVETQGYPYDPAKAKALLAEAGHGSGLKLRMITADTPPIRRAAEIVQAQLREIGVELEIQSLPTGEWAVLSGKGEHHIVFTGYGYTDADILYPEFHSQGSLNRNFRKDPELDKLIDAQRVEFDEARRQTILDEAQALIMREAYWAPLYEPLAFAALASTVKGAVLRSDGDITADRAWIES</sequence>
<dbReference type="Gene3D" id="3.90.76.10">
    <property type="entry name" value="Dipeptide-binding Protein, Domain 1"/>
    <property type="match status" value="1"/>
</dbReference>